<dbReference type="EMBL" id="AP023322">
    <property type="protein sequence ID" value="BCI64499.1"/>
    <property type="molecule type" value="Genomic_DNA"/>
</dbReference>
<dbReference type="PANTHER" id="PTHR30383">
    <property type="entry name" value="THIOESTERASE 1/PROTEASE 1/LYSOPHOSPHOLIPASE L1"/>
    <property type="match status" value="1"/>
</dbReference>
<dbReference type="Gene3D" id="3.40.50.1110">
    <property type="entry name" value="SGNH hydrolase"/>
    <property type="match status" value="1"/>
</dbReference>
<gene>
    <name evidence="2" type="ORF">Cop2CBH44_28520</name>
</gene>
<sequence length="262" mass="29754">MKTRFYFIRMTLILCLSFFSLTLWSDNEGKELNIVFIGNSITQGVLLENPEKQAPPVKCVNWLETQLDVEKISFFNAGRSGCTTVDFLPETNNLFPWMKIEADKLAKNKGILLFSIMLGGNDSAISGPKGAPVEAEQYRENMRKIINKLLDLYPKAVIVLNDPLWYSPNTYNGAMYLVAGQKRLLEYIPELRRLVGEYAQIFPGQVKTGDTEAYKYFKEYYQTDMVAEDGNAGVFYLHPNDKGGSRLAEYWGQAILRAIGKE</sequence>
<keyword evidence="3" id="KW-1185">Reference proteome</keyword>
<organism evidence="2 3">
    <name type="scientific">Coprobacter secundus subsp. similis</name>
    <dbReference type="NCBI Taxonomy" id="2751153"/>
    <lineage>
        <taxon>Bacteria</taxon>
        <taxon>Pseudomonadati</taxon>
        <taxon>Bacteroidota</taxon>
        <taxon>Bacteroidia</taxon>
        <taxon>Bacteroidales</taxon>
        <taxon>Barnesiellaceae</taxon>
        <taxon>Coprobacter</taxon>
    </lineage>
</organism>
<dbReference type="InterPro" id="IPR013830">
    <property type="entry name" value="SGNH_hydro"/>
</dbReference>
<accession>A0A7G1HXT4</accession>
<name>A0A7G1HXT4_9BACT</name>
<dbReference type="AlphaFoldDB" id="A0A7G1HXT4"/>
<dbReference type="Proteomes" id="UP000594042">
    <property type="component" value="Chromosome"/>
</dbReference>
<dbReference type="KEGG" id="copr:Cop2CBH44_28520"/>
<feature type="domain" description="SGNH hydrolase-type esterase" evidence="1">
    <location>
        <begin position="36"/>
        <end position="243"/>
    </location>
</feature>
<proteinExistence type="predicted"/>
<evidence type="ECO:0000259" key="1">
    <source>
        <dbReference type="Pfam" id="PF13472"/>
    </source>
</evidence>
<dbReference type="Pfam" id="PF13472">
    <property type="entry name" value="Lipase_GDSL_2"/>
    <property type="match status" value="1"/>
</dbReference>
<protein>
    <recommendedName>
        <fullName evidence="1">SGNH hydrolase-type esterase domain-containing protein</fullName>
    </recommendedName>
</protein>
<dbReference type="SUPFAM" id="SSF52266">
    <property type="entry name" value="SGNH hydrolase"/>
    <property type="match status" value="1"/>
</dbReference>
<dbReference type="InterPro" id="IPR051532">
    <property type="entry name" value="Ester_Hydrolysis_Enzymes"/>
</dbReference>
<evidence type="ECO:0000313" key="2">
    <source>
        <dbReference type="EMBL" id="BCI64499.1"/>
    </source>
</evidence>
<evidence type="ECO:0000313" key="3">
    <source>
        <dbReference type="Proteomes" id="UP000594042"/>
    </source>
</evidence>
<dbReference type="InterPro" id="IPR036514">
    <property type="entry name" value="SGNH_hydro_sf"/>
</dbReference>
<reference evidence="3" key="1">
    <citation type="submission" date="2020-07" db="EMBL/GenBank/DDBJ databases">
        <title>Complete genome sequencing of Coprobacter sp. strain 2CBH44.</title>
        <authorList>
            <person name="Sakamoto M."/>
            <person name="Murakami T."/>
            <person name="Mori H."/>
        </authorList>
    </citation>
    <scope>NUCLEOTIDE SEQUENCE [LARGE SCALE GENOMIC DNA]</scope>
    <source>
        <strain evidence="3">2CBH44</strain>
    </source>
</reference>
<dbReference type="RefSeq" id="WP_021929660.1">
    <property type="nucleotide sequence ID" value="NZ_AP023322.1"/>
</dbReference>
<dbReference type="GO" id="GO:0016788">
    <property type="term" value="F:hydrolase activity, acting on ester bonds"/>
    <property type="evidence" value="ECO:0007669"/>
    <property type="project" value="UniProtKB-ARBA"/>
</dbReference>